<dbReference type="InterPro" id="IPR036163">
    <property type="entry name" value="HMA_dom_sf"/>
</dbReference>
<dbReference type="InterPro" id="IPR017969">
    <property type="entry name" value="Heavy-metal-associated_CS"/>
</dbReference>
<evidence type="ECO:0000259" key="3">
    <source>
        <dbReference type="PROSITE" id="PS50846"/>
    </source>
</evidence>
<evidence type="ECO:0000313" key="5">
    <source>
        <dbReference type="Proteomes" id="UP001501705"/>
    </source>
</evidence>
<gene>
    <name evidence="4" type="ORF">GCM10009804_65630</name>
</gene>
<feature type="region of interest" description="Disordered" evidence="2">
    <location>
        <begin position="1"/>
        <end position="20"/>
    </location>
</feature>
<organism evidence="4 5">
    <name type="scientific">Kribbella hippodromi</name>
    <dbReference type="NCBI Taxonomy" id="434347"/>
    <lineage>
        <taxon>Bacteria</taxon>
        <taxon>Bacillati</taxon>
        <taxon>Actinomycetota</taxon>
        <taxon>Actinomycetes</taxon>
        <taxon>Propionibacteriales</taxon>
        <taxon>Kribbellaceae</taxon>
        <taxon>Kribbella</taxon>
    </lineage>
</organism>
<dbReference type="CDD" id="cd00371">
    <property type="entry name" value="HMA"/>
    <property type="match status" value="1"/>
</dbReference>
<dbReference type="PROSITE" id="PS50846">
    <property type="entry name" value="HMA_2"/>
    <property type="match status" value="1"/>
</dbReference>
<name>A0ABP4Q647_9ACTN</name>
<comment type="caution">
    <text evidence="4">The sequence shown here is derived from an EMBL/GenBank/DDBJ whole genome shotgun (WGS) entry which is preliminary data.</text>
</comment>
<protein>
    <submittedName>
        <fullName evidence="4">Heavy-metal-associated domain-containing protein</fullName>
    </submittedName>
</protein>
<reference evidence="5" key="1">
    <citation type="journal article" date="2019" name="Int. J. Syst. Evol. Microbiol.">
        <title>The Global Catalogue of Microorganisms (GCM) 10K type strain sequencing project: providing services to taxonomists for standard genome sequencing and annotation.</title>
        <authorList>
            <consortium name="The Broad Institute Genomics Platform"/>
            <consortium name="The Broad Institute Genome Sequencing Center for Infectious Disease"/>
            <person name="Wu L."/>
            <person name="Ma J."/>
        </authorList>
    </citation>
    <scope>NUCLEOTIDE SEQUENCE [LARGE SCALE GENOMIC DNA]</scope>
    <source>
        <strain evidence="5">JCM 15572</strain>
    </source>
</reference>
<sequence length="84" mass="8917">MTSHNSATADDPPRPTDETSTFHVLGMTCAHCVSFITEELETVPGITKIAIDLPTGELTVTTDRPLTPTTIQTAVESAGYTLTP</sequence>
<keyword evidence="1" id="KW-0479">Metal-binding</keyword>
<dbReference type="Gene3D" id="3.30.70.100">
    <property type="match status" value="1"/>
</dbReference>
<keyword evidence="5" id="KW-1185">Reference proteome</keyword>
<dbReference type="EMBL" id="BAAAPH010000028">
    <property type="protein sequence ID" value="GAA1599870.1"/>
    <property type="molecule type" value="Genomic_DNA"/>
</dbReference>
<accession>A0ABP4Q647</accession>
<proteinExistence type="predicted"/>
<evidence type="ECO:0000313" key="4">
    <source>
        <dbReference type="EMBL" id="GAA1599870.1"/>
    </source>
</evidence>
<dbReference type="InterPro" id="IPR006121">
    <property type="entry name" value="HMA_dom"/>
</dbReference>
<evidence type="ECO:0000256" key="2">
    <source>
        <dbReference type="SAM" id="MobiDB-lite"/>
    </source>
</evidence>
<evidence type="ECO:0000256" key="1">
    <source>
        <dbReference type="ARBA" id="ARBA00022723"/>
    </source>
</evidence>
<dbReference type="SUPFAM" id="SSF55008">
    <property type="entry name" value="HMA, heavy metal-associated domain"/>
    <property type="match status" value="1"/>
</dbReference>
<dbReference type="Proteomes" id="UP001501705">
    <property type="component" value="Unassembled WGS sequence"/>
</dbReference>
<dbReference type="PROSITE" id="PS01047">
    <property type="entry name" value="HMA_1"/>
    <property type="match status" value="1"/>
</dbReference>
<dbReference type="Pfam" id="PF00403">
    <property type="entry name" value="HMA"/>
    <property type="match status" value="1"/>
</dbReference>
<dbReference type="RefSeq" id="WP_344239861.1">
    <property type="nucleotide sequence ID" value="NZ_BAAAPH010000028.1"/>
</dbReference>
<feature type="domain" description="HMA" evidence="3">
    <location>
        <begin position="18"/>
        <end position="83"/>
    </location>
</feature>